<keyword evidence="3 9" id="KW-0813">Transport</keyword>
<feature type="transmembrane region" description="Helical" evidence="9">
    <location>
        <begin position="269"/>
        <end position="287"/>
    </location>
</feature>
<dbReference type="Proteomes" id="UP001595947">
    <property type="component" value="Unassembled WGS sequence"/>
</dbReference>
<feature type="transmembrane region" description="Helical" evidence="9">
    <location>
        <begin position="363"/>
        <end position="388"/>
    </location>
</feature>
<reference evidence="13" key="1">
    <citation type="journal article" date="2019" name="Int. J. Syst. Evol. Microbiol.">
        <title>The Global Catalogue of Microorganisms (GCM) 10K type strain sequencing project: providing services to taxonomists for standard genome sequencing and annotation.</title>
        <authorList>
            <consortium name="The Broad Institute Genomics Platform"/>
            <consortium name="The Broad Institute Genome Sequencing Center for Infectious Disease"/>
            <person name="Wu L."/>
            <person name="Ma J."/>
        </authorList>
    </citation>
    <scope>NUCLEOTIDE SEQUENCE [LARGE SCALE GENOMIC DNA]</scope>
    <source>
        <strain evidence="13">CGMCC 4.7093</strain>
    </source>
</reference>
<dbReference type="PROSITE" id="PS01219">
    <property type="entry name" value="AMMONIUM_TRANSP"/>
    <property type="match status" value="1"/>
</dbReference>
<feature type="transmembrane region" description="Helical" evidence="9">
    <location>
        <begin position="169"/>
        <end position="193"/>
    </location>
</feature>
<comment type="caution">
    <text evidence="12">The sequence shown here is derived from an EMBL/GenBank/DDBJ whole genome shotgun (WGS) entry which is preliminary data.</text>
</comment>
<feature type="transmembrane region" description="Helical" evidence="9">
    <location>
        <begin position="237"/>
        <end position="257"/>
    </location>
</feature>
<keyword evidence="5 9" id="KW-1133">Transmembrane helix</keyword>
<dbReference type="SUPFAM" id="SSF111352">
    <property type="entry name" value="Ammonium transporter"/>
    <property type="match status" value="1"/>
</dbReference>
<dbReference type="InterPro" id="IPR024041">
    <property type="entry name" value="NH4_transpt_AmtB-like_dom"/>
</dbReference>
<evidence type="ECO:0000256" key="7">
    <source>
        <dbReference type="ARBA" id="ARBA00023177"/>
    </source>
</evidence>
<proteinExistence type="inferred from homology"/>
<evidence type="ECO:0000256" key="4">
    <source>
        <dbReference type="ARBA" id="ARBA00022692"/>
    </source>
</evidence>
<feature type="transmembrane region" description="Helical" evidence="9">
    <location>
        <begin position="293"/>
        <end position="311"/>
    </location>
</feature>
<keyword evidence="7 9" id="KW-0924">Ammonia transport</keyword>
<evidence type="ECO:0000256" key="6">
    <source>
        <dbReference type="ARBA" id="ARBA00023136"/>
    </source>
</evidence>
<evidence type="ECO:0000256" key="3">
    <source>
        <dbReference type="ARBA" id="ARBA00022448"/>
    </source>
</evidence>
<name>A0ABV9YTH2_9PSEU</name>
<dbReference type="InterPro" id="IPR001905">
    <property type="entry name" value="Ammonium_transpt"/>
</dbReference>
<organism evidence="12 13">
    <name type="scientific">Actinomycetospora atypica</name>
    <dbReference type="NCBI Taxonomy" id="1290095"/>
    <lineage>
        <taxon>Bacteria</taxon>
        <taxon>Bacillati</taxon>
        <taxon>Actinomycetota</taxon>
        <taxon>Actinomycetes</taxon>
        <taxon>Pseudonocardiales</taxon>
        <taxon>Pseudonocardiaceae</taxon>
        <taxon>Actinomycetospora</taxon>
    </lineage>
</organism>
<protein>
    <recommendedName>
        <fullName evidence="8 9">Ammonium transporter</fullName>
    </recommendedName>
</protein>
<comment type="similarity">
    <text evidence="2 9">Belongs to the ammonia transporter channel (TC 1.A.11.2) family.</text>
</comment>
<evidence type="ECO:0000313" key="13">
    <source>
        <dbReference type="Proteomes" id="UP001595947"/>
    </source>
</evidence>
<dbReference type="InterPro" id="IPR029020">
    <property type="entry name" value="Ammonium/urea_transptr"/>
</dbReference>
<dbReference type="RefSeq" id="WP_378039469.1">
    <property type="nucleotide sequence ID" value="NZ_JBHSIV010000059.1"/>
</dbReference>
<gene>
    <name evidence="12" type="ORF">ACFPBZ_28380</name>
</gene>
<sequence>MLNAGSTAWVLTSAALVMLMTPGLAFFYGGMVRSRSVLNMLMMNFMCLAIVSVLWCLYGFSLAFGNDLGGGLLGGFEYVGLGGLPTDPIGTDPDKIPILAFAMFQLMFAIITPALISGAVPERTKFWSWGIFVVLWSTIVYFPVAHWVFSFDGSTAETGGWIANSLGALDFAGGTAVHINAGAAGLALALVLGKRRGWPRDPGRPHSLPFVLLGASLLWFGWYGFNAGSSLGANQNAAIAFTTTTLATAAAVIGWLVVEQIRDGKPTTLGAASGAVAGLVAITPACAYVNPVGALAIGVIAGAVCALCVSIKFRLGFDDSLDVVAVHLVGGLIGTLLIGVFGTTSLNEASADGLLYGGGLGQLGIQAVAAFAVLAYSFVVTAIIALVIKVTIGFRVSAEDESTGIDESQHAESGYDYSGLSGGGNHSLLGAGATGSAQAATPREGAPR</sequence>
<comment type="subcellular location">
    <subcellularLocation>
        <location evidence="9">Cell membrane</location>
        <topology evidence="9">Multi-pass membrane protein</topology>
    </subcellularLocation>
    <subcellularLocation>
        <location evidence="1">Membrane</location>
        <topology evidence="1">Multi-pass membrane protein</topology>
    </subcellularLocation>
</comment>
<evidence type="ECO:0000256" key="2">
    <source>
        <dbReference type="ARBA" id="ARBA00005887"/>
    </source>
</evidence>
<evidence type="ECO:0000313" key="12">
    <source>
        <dbReference type="EMBL" id="MFC5066155.1"/>
    </source>
</evidence>
<feature type="transmembrane region" description="Helical" evidence="9">
    <location>
        <begin position="323"/>
        <end position="343"/>
    </location>
</feature>
<feature type="transmembrane region" description="Helical" evidence="9">
    <location>
        <begin position="126"/>
        <end position="149"/>
    </location>
</feature>
<feature type="transmembrane region" description="Helical" evidence="9">
    <location>
        <begin position="6"/>
        <end position="29"/>
    </location>
</feature>
<feature type="domain" description="Ammonium transporter AmtB-like" evidence="11">
    <location>
        <begin position="8"/>
        <end position="415"/>
    </location>
</feature>
<evidence type="ECO:0000256" key="9">
    <source>
        <dbReference type="RuleBase" id="RU362002"/>
    </source>
</evidence>
<evidence type="ECO:0000256" key="1">
    <source>
        <dbReference type="ARBA" id="ARBA00004141"/>
    </source>
</evidence>
<dbReference type="Pfam" id="PF00909">
    <property type="entry name" value="Ammonium_transp"/>
    <property type="match status" value="1"/>
</dbReference>
<feature type="transmembrane region" description="Helical" evidence="9">
    <location>
        <begin position="205"/>
        <end position="225"/>
    </location>
</feature>
<dbReference type="PANTHER" id="PTHR43029">
    <property type="entry name" value="AMMONIUM TRANSPORTER MEP2"/>
    <property type="match status" value="1"/>
</dbReference>
<dbReference type="NCBIfam" id="TIGR00836">
    <property type="entry name" value="amt"/>
    <property type="match status" value="1"/>
</dbReference>
<keyword evidence="4 9" id="KW-0812">Transmembrane</keyword>
<feature type="compositionally biased region" description="Low complexity" evidence="10">
    <location>
        <begin position="428"/>
        <end position="441"/>
    </location>
</feature>
<evidence type="ECO:0000256" key="8">
    <source>
        <dbReference type="ARBA" id="ARBA00050025"/>
    </source>
</evidence>
<dbReference type="InterPro" id="IPR018047">
    <property type="entry name" value="Ammonium_transpt_CS"/>
</dbReference>
<feature type="transmembrane region" description="Helical" evidence="9">
    <location>
        <begin position="41"/>
        <end position="64"/>
    </location>
</feature>
<evidence type="ECO:0000256" key="10">
    <source>
        <dbReference type="SAM" id="MobiDB-lite"/>
    </source>
</evidence>
<accession>A0ABV9YTH2</accession>
<evidence type="ECO:0000256" key="5">
    <source>
        <dbReference type="ARBA" id="ARBA00022989"/>
    </source>
</evidence>
<keyword evidence="6 9" id="KW-0472">Membrane</keyword>
<dbReference type="EMBL" id="JBHSIV010000059">
    <property type="protein sequence ID" value="MFC5066155.1"/>
    <property type="molecule type" value="Genomic_DNA"/>
</dbReference>
<evidence type="ECO:0000259" key="11">
    <source>
        <dbReference type="Pfam" id="PF00909"/>
    </source>
</evidence>
<feature type="region of interest" description="Disordered" evidence="10">
    <location>
        <begin position="428"/>
        <end position="448"/>
    </location>
</feature>
<feature type="transmembrane region" description="Helical" evidence="9">
    <location>
        <begin position="98"/>
        <end position="119"/>
    </location>
</feature>
<dbReference type="Gene3D" id="1.10.3430.10">
    <property type="entry name" value="Ammonium transporter AmtB like domains"/>
    <property type="match status" value="1"/>
</dbReference>
<dbReference type="PANTHER" id="PTHR43029:SF10">
    <property type="entry name" value="AMMONIUM TRANSPORTER MEP2"/>
    <property type="match status" value="1"/>
</dbReference>
<keyword evidence="13" id="KW-1185">Reference proteome</keyword>